<proteinExistence type="predicted"/>
<dbReference type="PROSITE" id="PS00678">
    <property type="entry name" value="WD_REPEATS_1"/>
    <property type="match status" value="1"/>
</dbReference>
<keyword evidence="2" id="KW-0677">Repeat</keyword>
<dbReference type="EMBL" id="LN891087">
    <property type="protein sequence ID" value="CUS09311.1"/>
    <property type="molecule type" value="Genomic_DNA"/>
</dbReference>
<dbReference type="Pfam" id="PF08728">
    <property type="entry name" value="CRT10"/>
    <property type="match status" value="2"/>
</dbReference>
<protein>
    <submittedName>
        <fullName evidence="5">Uncharacterized protein</fullName>
    </submittedName>
</protein>
<feature type="region of interest" description="Disordered" evidence="4">
    <location>
        <begin position="176"/>
        <end position="235"/>
    </location>
</feature>
<reference evidence="5" key="1">
    <citation type="submission" date="2015-10" db="EMBL/GenBank/DDBJ databases">
        <authorList>
            <person name="Regsiter A."/>
            <person name="william w."/>
        </authorList>
    </citation>
    <scope>NUCLEOTIDE SEQUENCE</scope>
    <source>
        <strain evidence="5">Montdore</strain>
    </source>
</reference>
<accession>A0A292PRA0</accession>
<feature type="region of interest" description="Disordered" evidence="4">
    <location>
        <begin position="448"/>
        <end position="467"/>
    </location>
</feature>
<evidence type="ECO:0000313" key="5">
    <source>
        <dbReference type="EMBL" id="CUS09311.1"/>
    </source>
</evidence>
<dbReference type="Proteomes" id="UP001412239">
    <property type="component" value="Unassembled WGS sequence"/>
</dbReference>
<evidence type="ECO:0000313" key="6">
    <source>
        <dbReference type="Proteomes" id="UP001412239"/>
    </source>
</evidence>
<evidence type="ECO:0000256" key="3">
    <source>
        <dbReference type="PROSITE-ProRule" id="PRU00221"/>
    </source>
</evidence>
<dbReference type="PROSITE" id="PS50082">
    <property type="entry name" value="WD_REPEATS_2"/>
    <property type="match status" value="1"/>
</dbReference>
<gene>
    <name evidence="5" type="ORF">GSTUAT00006586001</name>
</gene>
<keyword evidence="1 3" id="KW-0853">WD repeat</keyword>
<dbReference type="InterPro" id="IPR014839">
    <property type="entry name" value="Crt10"/>
</dbReference>
<dbReference type="InterPro" id="IPR019775">
    <property type="entry name" value="WD40_repeat_CS"/>
</dbReference>
<dbReference type="AlphaFoldDB" id="A0A292PRA0"/>
<dbReference type="SMART" id="SM00320">
    <property type="entry name" value="WD40"/>
    <property type="match status" value="3"/>
</dbReference>
<dbReference type="InterPro" id="IPR036322">
    <property type="entry name" value="WD40_repeat_dom_sf"/>
</dbReference>
<keyword evidence="6" id="KW-1185">Reference proteome</keyword>
<evidence type="ECO:0000256" key="1">
    <source>
        <dbReference type="ARBA" id="ARBA00022574"/>
    </source>
</evidence>
<feature type="region of interest" description="Disordered" evidence="4">
    <location>
        <begin position="393"/>
        <end position="412"/>
    </location>
</feature>
<evidence type="ECO:0000256" key="2">
    <source>
        <dbReference type="ARBA" id="ARBA00022737"/>
    </source>
</evidence>
<feature type="region of interest" description="Disordered" evidence="4">
    <location>
        <begin position="484"/>
        <end position="566"/>
    </location>
</feature>
<feature type="compositionally biased region" description="Basic residues" evidence="4">
    <location>
        <begin position="183"/>
        <end position="195"/>
    </location>
</feature>
<feature type="compositionally biased region" description="Low complexity" evidence="4">
    <location>
        <begin position="495"/>
        <end position="551"/>
    </location>
</feature>
<evidence type="ECO:0000256" key="4">
    <source>
        <dbReference type="SAM" id="MobiDB-lite"/>
    </source>
</evidence>
<dbReference type="SUPFAM" id="SSF50978">
    <property type="entry name" value="WD40 repeat-like"/>
    <property type="match status" value="1"/>
</dbReference>
<dbReference type="Gene3D" id="2.130.10.10">
    <property type="entry name" value="YVTN repeat-like/Quinoprotein amine dehydrogenase"/>
    <property type="match status" value="1"/>
</dbReference>
<organism evidence="5 6">
    <name type="scientific">Tuber aestivum</name>
    <name type="common">summer truffle</name>
    <dbReference type="NCBI Taxonomy" id="59557"/>
    <lineage>
        <taxon>Eukaryota</taxon>
        <taxon>Fungi</taxon>
        <taxon>Dikarya</taxon>
        <taxon>Ascomycota</taxon>
        <taxon>Pezizomycotina</taxon>
        <taxon>Pezizomycetes</taxon>
        <taxon>Pezizales</taxon>
        <taxon>Tuberaceae</taxon>
        <taxon>Tuber</taxon>
    </lineage>
</organism>
<dbReference type="InterPro" id="IPR015943">
    <property type="entry name" value="WD40/YVTN_repeat-like_dom_sf"/>
</dbReference>
<feature type="repeat" description="WD" evidence="3">
    <location>
        <begin position="240"/>
        <end position="283"/>
    </location>
</feature>
<name>A0A292PRA0_9PEZI</name>
<sequence>MVNRNLPAYKPIEITFLSEQKVDLGEVSFWRNNLVAASKRHNHLYIALKSSIRVYSPAYPNQIISPNIPYITLTSSSTPTGPGYIDPAEPHAINSLTVGDLGFEEVLVSAHDDGDVCVWYTRDLSKLAFRLSVGESAWGVALHKERRLVAVSANNHLIHVFELAITDDGDCPCPGEGTDSGLAHKHRRRRRRKRGSFGYDGGGGFEGRCDLNGKPLPGNDDASKKRRKKTSMKNKTTTILKGHGCNIPNVSFLDDPTGRWLMGTSIDGMAILWDVRTERPVEKCRLGVDNRGWSVLFLKPQAFKPVSNIYEALGKPVPEESQASLEGPSRISLNATGIKTISTDYYDPVPGSQAQLGRTARAWDISPNPGAHIPGSSPTDDLLYRPAMADAGYDEDQYSEEEEDEDGGWSEGSAEGEVEVFFGSGGAPVELVTTGSSESGSSYYTFTDASSDDGSGHHSYQGSDAVHNPRSSLSLYAPAQFVGLVQGSDSPPPSSSSSPSHSIQSSTSATTSPTKRTRPSSGYLSRSHNYSTSSNSGYTSSASSSNYASTDTDSEEETPVQPPTSLIFSTTDRNAHLLTVTSSLSPIVLCRSPLRTSLPRSSNRYQYSANIDRLNLCHAIPELSLVIAASQKGRIAVFRLTRVRDEYCMRLDDILPRASEPPGTVVPGGSTALLGVAVGPIQGREVGSSVRRRRGGWRGNERRRRYRLMCVFVDGRVLSYEIGREGAPELAVEGSGGGLGVGMGVGGLGGFVMV</sequence>
<dbReference type="InterPro" id="IPR001680">
    <property type="entry name" value="WD40_rpt"/>
</dbReference>